<dbReference type="Pfam" id="PF12706">
    <property type="entry name" value="Lactamase_B_2"/>
    <property type="match status" value="1"/>
</dbReference>
<gene>
    <name evidence="4" type="ORF">MA20_35820</name>
</gene>
<protein>
    <submittedName>
        <fullName evidence="4">Ribonuclease Z</fullName>
    </submittedName>
</protein>
<dbReference type="CDD" id="cd07719">
    <property type="entry name" value="arylsulfatase_AtsA-like_MBL-fold"/>
    <property type="match status" value="1"/>
</dbReference>
<dbReference type="AlphaFoldDB" id="A0A0A3YM10"/>
<dbReference type="SMART" id="SM00849">
    <property type="entry name" value="Lactamase_B"/>
    <property type="match status" value="1"/>
</dbReference>
<evidence type="ECO:0000313" key="5">
    <source>
        <dbReference type="Proteomes" id="UP000030377"/>
    </source>
</evidence>
<dbReference type="EMBL" id="JRPN01000028">
    <property type="protein sequence ID" value="KGT74738.1"/>
    <property type="molecule type" value="Genomic_DNA"/>
</dbReference>
<evidence type="ECO:0000313" key="4">
    <source>
        <dbReference type="EMBL" id="KGT74738.1"/>
    </source>
</evidence>
<evidence type="ECO:0000256" key="1">
    <source>
        <dbReference type="ARBA" id="ARBA00022801"/>
    </source>
</evidence>
<proteinExistence type="predicted"/>
<keyword evidence="2" id="KW-0732">Signal</keyword>
<dbReference type="GO" id="GO:0042781">
    <property type="term" value="F:3'-tRNA processing endoribonuclease activity"/>
    <property type="evidence" value="ECO:0007669"/>
    <property type="project" value="TreeGrafter"/>
</dbReference>
<dbReference type="InterPro" id="IPR044094">
    <property type="entry name" value="AtsA-like_MBL-fold"/>
</dbReference>
<comment type="caution">
    <text evidence="4">The sequence shown here is derived from an EMBL/GenBank/DDBJ whole genome shotgun (WGS) entry which is preliminary data.</text>
</comment>
<dbReference type="SUPFAM" id="SSF56281">
    <property type="entry name" value="Metallo-hydrolase/oxidoreductase"/>
    <property type="match status" value="1"/>
</dbReference>
<evidence type="ECO:0000256" key="2">
    <source>
        <dbReference type="SAM" id="SignalP"/>
    </source>
</evidence>
<dbReference type="Gene3D" id="3.60.15.10">
    <property type="entry name" value="Ribonuclease Z/Hydroxyacylglutathione hydrolase-like"/>
    <property type="match status" value="1"/>
</dbReference>
<reference evidence="4 5" key="1">
    <citation type="submission" date="2014-09" db="EMBL/GenBank/DDBJ databases">
        <title>Draft genome of Bradyrhizobium japonicum Is-34.</title>
        <authorList>
            <person name="Tsurumaru H."/>
            <person name="Yamakawa T."/>
            <person name="Hashimoto S."/>
            <person name="Okizaki K."/>
            <person name="Kanesaki Y."/>
            <person name="Yoshikawa H."/>
            <person name="Yajima S."/>
        </authorList>
    </citation>
    <scope>NUCLEOTIDE SEQUENCE [LARGE SCALE GENOMIC DNA]</scope>
    <source>
        <strain evidence="4 5">Is-34</strain>
    </source>
</reference>
<dbReference type="Proteomes" id="UP000030377">
    <property type="component" value="Unassembled WGS sequence"/>
</dbReference>
<name>A0A0A3YM10_BRAJP</name>
<accession>A0A0A3YM10</accession>
<evidence type="ECO:0000259" key="3">
    <source>
        <dbReference type="SMART" id="SM00849"/>
    </source>
</evidence>
<organism evidence="4 5">
    <name type="scientific">Bradyrhizobium japonicum</name>
    <dbReference type="NCBI Taxonomy" id="375"/>
    <lineage>
        <taxon>Bacteria</taxon>
        <taxon>Pseudomonadati</taxon>
        <taxon>Pseudomonadota</taxon>
        <taxon>Alphaproteobacteria</taxon>
        <taxon>Hyphomicrobiales</taxon>
        <taxon>Nitrobacteraceae</taxon>
        <taxon>Bradyrhizobium</taxon>
    </lineage>
</organism>
<feature type="chain" id="PRO_5002005669" evidence="2">
    <location>
        <begin position="22"/>
        <end position="320"/>
    </location>
</feature>
<feature type="signal peptide" evidence="2">
    <location>
        <begin position="1"/>
        <end position="21"/>
    </location>
</feature>
<dbReference type="PANTHER" id="PTHR46018">
    <property type="entry name" value="ZINC PHOSPHODIESTERASE ELAC PROTEIN 1"/>
    <property type="match status" value="1"/>
</dbReference>
<dbReference type="InterPro" id="IPR001279">
    <property type="entry name" value="Metallo-B-lactamas"/>
</dbReference>
<dbReference type="InterPro" id="IPR036866">
    <property type="entry name" value="RibonucZ/Hydroxyglut_hydro"/>
</dbReference>
<feature type="domain" description="Metallo-beta-lactamase" evidence="3">
    <location>
        <begin position="41"/>
        <end position="242"/>
    </location>
</feature>
<dbReference type="RefSeq" id="WP_028154957.1">
    <property type="nucleotide sequence ID" value="NZ_CP081350.1"/>
</dbReference>
<sequence>MLKTLLRAGFVLLAFTTAVSAEPIKVTLLGTGVPTPRPTSFSASTLVEAGSEKLLFDLGRGSTMQLYKLKIPLGAITGNFVTHMHSDHLVGLPDMWLTGWLATPWASRKGPMKLYGPKGTVAMTENLTKAFADDIRIRIDDEHLDPKAVEFAATDIEAGTVYDDNGVKVTAIEVNHGDRIKPSFGYVVEYGGHKIVLSGDTKYDERIAKAAEGADLLIHEVAVIEPELLIRNPVYKDIHAHHTSPEEAGRIFASAKPKLAVYSHIVFGTVKPGPDIPEEPLILRTRTAYKGPLLVGRDMMSFRIGDTVEAFAPDGAKLEP</sequence>
<dbReference type="PANTHER" id="PTHR46018:SF2">
    <property type="entry name" value="ZINC PHOSPHODIESTERASE ELAC PROTEIN 1"/>
    <property type="match status" value="1"/>
</dbReference>
<keyword evidence="1" id="KW-0378">Hydrolase</keyword>